<dbReference type="PANTHER" id="PTHR39639">
    <property type="entry name" value="CHROMOSOME 16, WHOLE GENOME SHOTGUN SEQUENCE"/>
    <property type="match status" value="1"/>
</dbReference>
<gene>
    <name evidence="2" type="ORF">J5Y09_22475</name>
</gene>
<dbReference type="PANTHER" id="PTHR39639:SF1">
    <property type="entry name" value="DUF262 DOMAIN-CONTAINING PROTEIN"/>
    <property type="match status" value="1"/>
</dbReference>
<evidence type="ECO:0000313" key="2">
    <source>
        <dbReference type="EMBL" id="MBP0466711.1"/>
    </source>
</evidence>
<accession>A0ABS4AZB5</accession>
<feature type="domain" description="GmrSD restriction endonucleases N-terminal" evidence="1">
    <location>
        <begin position="28"/>
        <end position="160"/>
    </location>
</feature>
<sequence>MRSNFLDHATYTVAWFNSRSAAGELELRPPFQRNPVWTDKQKSYLIDTILQGYPIPEIYMQEYSDATGNQTYVIVDGQQRIRACLDFISGRYALTAEEVPGFAGLRFEELSESQKKTIFNYSFVVRKMPEVPDPELRSIFQRLNRNVVALNKQELRHATYWGEFLESIESIAEDNRWADFGVFTPNDFRRMLDIEFISEISIAYLHGPQNKKESLDRWYSAYEEEFARKDELKTMFNVVMTELHSMHNVIQISRWRKKSDFYTLFLVCAEMQKELPLTKSGRQNLQKGLIKFGTAVDDYIKGAKNSDVPSQLIEKYAKAVSRAASDLKSRRERREALLAHVGPVFRT</sequence>
<proteinExistence type="predicted"/>
<dbReference type="InterPro" id="IPR004919">
    <property type="entry name" value="GmrSD_N"/>
</dbReference>
<name>A0ABS4AZB5_9PROT</name>
<dbReference type="EMBL" id="JAGIYZ010000034">
    <property type="protein sequence ID" value="MBP0466711.1"/>
    <property type="molecule type" value="Genomic_DNA"/>
</dbReference>
<dbReference type="RefSeq" id="WP_209354099.1">
    <property type="nucleotide sequence ID" value="NZ_JAGIYZ010000034.1"/>
</dbReference>
<evidence type="ECO:0000259" key="1">
    <source>
        <dbReference type="Pfam" id="PF03235"/>
    </source>
</evidence>
<protein>
    <submittedName>
        <fullName evidence="2">DUF262 domain-containing protein</fullName>
    </submittedName>
</protein>
<dbReference type="Proteomes" id="UP000680815">
    <property type="component" value="Unassembled WGS sequence"/>
</dbReference>
<dbReference type="Pfam" id="PF03235">
    <property type="entry name" value="GmrSD_N"/>
    <property type="match status" value="1"/>
</dbReference>
<comment type="caution">
    <text evidence="2">The sequence shown here is derived from an EMBL/GenBank/DDBJ whole genome shotgun (WGS) entry which is preliminary data.</text>
</comment>
<reference evidence="2 3" key="1">
    <citation type="submission" date="2021-03" db="EMBL/GenBank/DDBJ databases">
        <authorList>
            <person name="So Y."/>
        </authorList>
    </citation>
    <scope>NUCLEOTIDE SEQUENCE [LARGE SCALE GENOMIC DNA]</scope>
    <source>
        <strain evidence="2 3">PWR1</strain>
    </source>
</reference>
<organism evidence="2 3">
    <name type="scientific">Roseomonas nitratireducens</name>
    <dbReference type="NCBI Taxonomy" id="2820810"/>
    <lineage>
        <taxon>Bacteria</taxon>
        <taxon>Pseudomonadati</taxon>
        <taxon>Pseudomonadota</taxon>
        <taxon>Alphaproteobacteria</taxon>
        <taxon>Acetobacterales</taxon>
        <taxon>Roseomonadaceae</taxon>
        <taxon>Roseomonas</taxon>
    </lineage>
</organism>
<evidence type="ECO:0000313" key="3">
    <source>
        <dbReference type="Proteomes" id="UP000680815"/>
    </source>
</evidence>
<keyword evidence="3" id="KW-1185">Reference proteome</keyword>